<keyword evidence="4" id="KW-0819">tRNA processing</keyword>
<keyword evidence="5" id="KW-0560">Oxidoreductase</keyword>
<dbReference type="InterPro" id="IPR035587">
    <property type="entry name" value="DUS-like_FMN-bd"/>
</dbReference>
<accession>A0A183KY47</accession>
<evidence type="ECO:0000256" key="5">
    <source>
        <dbReference type="ARBA" id="ARBA00023002"/>
    </source>
</evidence>
<keyword evidence="8" id="KW-1185">Reference proteome</keyword>
<evidence type="ECO:0000256" key="1">
    <source>
        <dbReference type="ARBA" id="ARBA00001917"/>
    </source>
</evidence>
<name>A0A183KY47_9TREM</name>
<keyword evidence="3" id="KW-0288">FMN</keyword>
<dbReference type="Pfam" id="PF01207">
    <property type="entry name" value="Dus"/>
    <property type="match status" value="1"/>
</dbReference>
<dbReference type="GO" id="GO:0050660">
    <property type="term" value="F:flavin adenine dinucleotide binding"/>
    <property type="evidence" value="ECO:0007669"/>
    <property type="project" value="InterPro"/>
</dbReference>
<comment type="cofactor">
    <cofactor evidence="1">
        <name>FMN</name>
        <dbReference type="ChEBI" id="CHEBI:58210"/>
    </cofactor>
</comment>
<keyword evidence="2" id="KW-0285">Flavoprotein</keyword>
<dbReference type="PANTHER" id="PTHR45936">
    <property type="entry name" value="TRNA-DIHYDROURIDINE(20) SYNTHASE [NAD(P)+]-LIKE"/>
    <property type="match status" value="1"/>
</dbReference>
<dbReference type="WBParaSite" id="SCUD_0001999701-mRNA-1">
    <property type="protein sequence ID" value="SCUD_0001999701-mRNA-1"/>
    <property type="gene ID" value="SCUD_0001999701"/>
</dbReference>
<proteinExistence type="predicted"/>
<dbReference type="InterPro" id="IPR013785">
    <property type="entry name" value="Aldolase_TIM"/>
</dbReference>
<gene>
    <name evidence="7" type="ORF">SCUD_LOCUS19996</name>
</gene>
<reference evidence="9" key="1">
    <citation type="submission" date="2016-06" db="UniProtKB">
        <authorList>
            <consortium name="WormBaseParasite"/>
        </authorList>
    </citation>
    <scope>IDENTIFICATION</scope>
</reference>
<reference evidence="7 8" key="2">
    <citation type="submission" date="2018-11" db="EMBL/GenBank/DDBJ databases">
        <authorList>
            <consortium name="Pathogen Informatics"/>
        </authorList>
    </citation>
    <scope>NUCLEOTIDE SEQUENCE [LARGE SCALE GENOMIC DNA]</scope>
    <source>
        <strain evidence="7">Dakar</strain>
        <strain evidence="8">Dakar, Senegal</strain>
    </source>
</reference>
<evidence type="ECO:0000259" key="6">
    <source>
        <dbReference type="Pfam" id="PF01207"/>
    </source>
</evidence>
<dbReference type="PANTHER" id="PTHR45936:SF1">
    <property type="entry name" value="TRNA-DIHYDROURIDINE(20) SYNTHASE [NAD(P)+]-LIKE"/>
    <property type="match status" value="1"/>
</dbReference>
<evidence type="ECO:0000256" key="2">
    <source>
        <dbReference type="ARBA" id="ARBA00022630"/>
    </source>
</evidence>
<dbReference type="Proteomes" id="UP000279833">
    <property type="component" value="Unassembled WGS sequence"/>
</dbReference>
<dbReference type="InterPro" id="IPR052582">
    <property type="entry name" value="tRNA-DUS-like"/>
</dbReference>
<evidence type="ECO:0000313" key="7">
    <source>
        <dbReference type="EMBL" id="VDP70856.1"/>
    </source>
</evidence>
<dbReference type="GO" id="GO:0005737">
    <property type="term" value="C:cytoplasm"/>
    <property type="evidence" value="ECO:0007669"/>
    <property type="project" value="TreeGrafter"/>
</dbReference>
<evidence type="ECO:0000313" key="8">
    <source>
        <dbReference type="Proteomes" id="UP000279833"/>
    </source>
</evidence>
<dbReference type="Gene3D" id="3.20.20.70">
    <property type="entry name" value="Aldolase class I"/>
    <property type="match status" value="1"/>
</dbReference>
<dbReference type="GO" id="GO:0017150">
    <property type="term" value="F:tRNA dihydrouridine synthase activity"/>
    <property type="evidence" value="ECO:0007669"/>
    <property type="project" value="InterPro"/>
</dbReference>
<evidence type="ECO:0000256" key="3">
    <source>
        <dbReference type="ARBA" id="ARBA00022643"/>
    </source>
</evidence>
<dbReference type="AlphaFoldDB" id="A0A183KY47"/>
<sequence>MFSLAELNTIDFVLPDGSVTFRTSAEEKNRVIVQLVCRSSCLLYNIVYNHFQGTPEPGTALQAAKMLENDVMGIDVNMGCPKAYSMKGGMGAALLTKPEIVKDVSCLSL</sequence>
<organism evidence="9">
    <name type="scientific">Schistosoma curassoni</name>
    <dbReference type="NCBI Taxonomy" id="6186"/>
    <lineage>
        <taxon>Eukaryota</taxon>
        <taxon>Metazoa</taxon>
        <taxon>Spiralia</taxon>
        <taxon>Lophotrochozoa</taxon>
        <taxon>Platyhelminthes</taxon>
        <taxon>Trematoda</taxon>
        <taxon>Digenea</taxon>
        <taxon>Strigeidida</taxon>
        <taxon>Schistosomatoidea</taxon>
        <taxon>Schistosomatidae</taxon>
        <taxon>Schistosoma</taxon>
    </lineage>
</organism>
<dbReference type="EMBL" id="UZAK01043467">
    <property type="protein sequence ID" value="VDP70856.1"/>
    <property type="molecule type" value="Genomic_DNA"/>
</dbReference>
<evidence type="ECO:0000256" key="4">
    <source>
        <dbReference type="ARBA" id="ARBA00022694"/>
    </source>
</evidence>
<dbReference type="SUPFAM" id="SSF51395">
    <property type="entry name" value="FMN-linked oxidoreductases"/>
    <property type="match status" value="1"/>
</dbReference>
<evidence type="ECO:0000313" key="9">
    <source>
        <dbReference type="WBParaSite" id="SCUD_0001999701-mRNA-1"/>
    </source>
</evidence>
<protein>
    <submittedName>
        <fullName evidence="9">Dus domain-containing protein</fullName>
    </submittedName>
</protein>
<dbReference type="STRING" id="6186.A0A183KY47"/>
<feature type="domain" description="DUS-like FMN-binding" evidence="6">
    <location>
        <begin position="55"/>
        <end position="103"/>
    </location>
</feature>
<dbReference type="InterPro" id="IPR018517">
    <property type="entry name" value="tRNA_hU_synthase_CS"/>
</dbReference>
<dbReference type="PROSITE" id="PS01136">
    <property type="entry name" value="UPF0034"/>
    <property type="match status" value="1"/>
</dbReference>